<name>A0A9Q0LD58_ANAIG</name>
<keyword evidence="1" id="KW-1133">Transmembrane helix</keyword>
<organism evidence="2 3">
    <name type="scientific">Anaeramoeba ignava</name>
    <name type="common">Anaerobic marine amoeba</name>
    <dbReference type="NCBI Taxonomy" id="1746090"/>
    <lineage>
        <taxon>Eukaryota</taxon>
        <taxon>Metamonada</taxon>
        <taxon>Anaeramoebidae</taxon>
        <taxon>Anaeramoeba</taxon>
    </lineage>
</organism>
<sequence>MNGSNWIQQEILTASDGNAGDFWTFWFKFLLISQLLLGMMKQFYFSSDGQIVTILVKSVNLYIFILYCLVLLMQM</sequence>
<accession>A0A9Q0LD58</accession>
<comment type="caution">
    <text evidence="2">The sequence shown here is derived from an EMBL/GenBank/DDBJ whole genome shotgun (WGS) entry which is preliminary data.</text>
</comment>
<evidence type="ECO:0000256" key="1">
    <source>
        <dbReference type="SAM" id="Phobius"/>
    </source>
</evidence>
<protein>
    <submittedName>
        <fullName evidence="2">Uncharacterized protein</fullName>
    </submittedName>
</protein>
<dbReference type="EMBL" id="JAPDFW010000109">
    <property type="protein sequence ID" value="KAJ5069095.1"/>
    <property type="molecule type" value="Genomic_DNA"/>
</dbReference>
<evidence type="ECO:0000313" key="3">
    <source>
        <dbReference type="Proteomes" id="UP001149090"/>
    </source>
</evidence>
<keyword evidence="1" id="KW-0812">Transmembrane</keyword>
<reference evidence="2" key="1">
    <citation type="submission" date="2022-10" db="EMBL/GenBank/DDBJ databases">
        <title>Novel sulphate-reducing endosymbionts in the free-living metamonad Anaeramoeba.</title>
        <authorList>
            <person name="Jerlstrom-Hultqvist J."/>
            <person name="Cepicka I."/>
            <person name="Gallot-Lavallee L."/>
            <person name="Salas-Leiva D."/>
            <person name="Curtis B.A."/>
            <person name="Zahonova K."/>
            <person name="Pipaliya S."/>
            <person name="Dacks J."/>
            <person name="Roger A.J."/>
        </authorList>
    </citation>
    <scope>NUCLEOTIDE SEQUENCE</scope>
    <source>
        <strain evidence="2">BMAN</strain>
    </source>
</reference>
<evidence type="ECO:0000313" key="2">
    <source>
        <dbReference type="EMBL" id="KAJ5069095.1"/>
    </source>
</evidence>
<gene>
    <name evidence="2" type="ORF">M0811_11996</name>
</gene>
<feature type="transmembrane region" description="Helical" evidence="1">
    <location>
        <begin position="51"/>
        <end position="73"/>
    </location>
</feature>
<proteinExistence type="predicted"/>
<feature type="transmembrane region" description="Helical" evidence="1">
    <location>
        <begin position="22"/>
        <end position="39"/>
    </location>
</feature>
<keyword evidence="3" id="KW-1185">Reference proteome</keyword>
<dbReference type="Proteomes" id="UP001149090">
    <property type="component" value="Unassembled WGS sequence"/>
</dbReference>
<dbReference type="AlphaFoldDB" id="A0A9Q0LD58"/>
<keyword evidence="1" id="KW-0472">Membrane</keyword>